<keyword evidence="3 5" id="KW-0472">Membrane</keyword>
<reference evidence="6" key="1">
    <citation type="journal article" date="2023" name="PhytoFront">
        <title>Draft Genome Resources of Seven Strains of Tilletia horrida, Causal Agent of Kernel Smut of Rice.</title>
        <authorList>
            <person name="Khanal S."/>
            <person name="Antony Babu S."/>
            <person name="Zhou X.G."/>
        </authorList>
    </citation>
    <scope>NUCLEOTIDE SEQUENCE</scope>
    <source>
        <strain evidence="6">TX6</strain>
    </source>
</reference>
<feature type="transmembrane region" description="Helical" evidence="5">
    <location>
        <begin position="241"/>
        <end position="261"/>
    </location>
</feature>
<dbReference type="PANTHER" id="PTHR28263:SF1">
    <property type="entry name" value="GOLGI TO ER TRAFFIC PROTEIN 2"/>
    <property type="match status" value="1"/>
</dbReference>
<accession>A0AAN6GNM4</accession>
<evidence type="ECO:0000256" key="1">
    <source>
        <dbReference type="ARBA" id="ARBA00022692"/>
    </source>
</evidence>
<sequence length="406" mass="42457">MTTTTTSTKPHHKGIMADSTPATPSTPSAEDAAKARREARKAKILGAGSDRLAKITRTGRGAEAETLYPSTPPPAPKPQTPSSPSAVTGPLIEDDDPVELPPPPPAGEFDFASIMARLQQHQQQTGGAEGSGGLPIDINQLLALTGMQPPPGSADGAQQPGVHPQAQPPAPRTKLDKTFDLLRALTMIAFAFLAVSSLFSRPSASSSISPTAVTADDHQAHLLQRWASLAYRKPAEWEAQFFQMESFGITSSTVPIFWLFISVEIALQSSRILLFSHRPPPPSILTTALSILPLPPALSSLIRTGASYLTLLSALLNDLAIVIFGVGLTILWAQYKSGMTPEVAATMGGAWDATSQGQAGAAISQATGQVGEVLKTLSQSAASVYETASSVVSSAAIAASQRAEEL</sequence>
<keyword evidence="2 5" id="KW-1133">Transmembrane helix</keyword>
<feature type="region of interest" description="Disordered" evidence="4">
    <location>
        <begin position="144"/>
        <end position="173"/>
    </location>
</feature>
<gene>
    <name evidence="6" type="ORF">OC846_003711</name>
</gene>
<dbReference type="Proteomes" id="UP001176517">
    <property type="component" value="Unassembled WGS sequence"/>
</dbReference>
<organism evidence="6 7">
    <name type="scientific">Tilletia horrida</name>
    <dbReference type="NCBI Taxonomy" id="155126"/>
    <lineage>
        <taxon>Eukaryota</taxon>
        <taxon>Fungi</taxon>
        <taxon>Dikarya</taxon>
        <taxon>Basidiomycota</taxon>
        <taxon>Ustilaginomycotina</taxon>
        <taxon>Exobasidiomycetes</taxon>
        <taxon>Tilletiales</taxon>
        <taxon>Tilletiaceae</taxon>
        <taxon>Tilletia</taxon>
    </lineage>
</organism>
<evidence type="ECO:0000256" key="5">
    <source>
        <dbReference type="SAM" id="Phobius"/>
    </source>
</evidence>
<dbReference type="Pfam" id="PF08690">
    <property type="entry name" value="GET2"/>
    <property type="match status" value="1"/>
</dbReference>
<dbReference type="GO" id="GO:0006890">
    <property type="term" value="P:retrograde vesicle-mediated transport, Golgi to endoplasmic reticulum"/>
    <property type="evidence" value="ECO:0007669"/>
    <property type="project" value="TreeGrafter"/>
</dbReference>
<feature type="region of interest" description="Disordered" evidence="4">
    <location>
        <begin position="1"/>
        <end position="109"/>
    </location>
</feature>
<proteinExistence type="predicted"/>
<dbReference type="InterPro" id="IPR028143">
    <property type="entry name" value="Get2/sif1"/>
</dbReference>
<evidence type="ECO:0000256" key="2">
    <source>
        <dbReference type="ARBA" id="ARBA00022989"/>
    </source>
</evidence>
<evidence type="ECO:0000256" key="4">
    <source>
        <dbReference type="SAM" id="MobiDB-lite"/>
    </source>
</evidence>
<comment type="caution">
    <text evidence="6">The sequence shown here is derived from an EMBL/GenBank/DDBJ whole genome shotgun (WGS) entry which is preliminary data.</text>
</comment>
<evidence type="ECO:0000313" key="7">
    <source>
        <dbReference type="Proteomes" id="UP001176517"/>
    </source>
</evidence>
<evidence type="ECO:0000313" key="6">
    <source>
        <dbReference type="EMBL" id="KAK0550326.1"/>
    </source>
</evidence>
<protein>
    <submittedName>
        <fullName evidence="6">Uncharacterized protein</fullName>
    </submittedName>
</protein>
<name>A0AAN6GNM4_9BASI</name>
<keyword evidence="7" id="KW-1185">Reference proteome</keyword>
<dbReference type="PANTHER" id="PTHR28263">
    <property type="entry name" value="GOLGI TO ER TRAFFIC PROTEIN 2"/>
    <property type="match status" value="1"/>
</dbReference>
<dbReference type="AlphaFoldDB" id="A0AAN6GNM4"/>
<feature type="compositionally biased region" description="Pro residues" evidence="4">
    <location>
        <begin position="70"/>
        <end position="81"/>
    </location>
</feature>
<keyword evidence="1 5" id="KW-0812">Transmembrane</keyword>
<evidence type="ECO:0000256" key="3">
    <source>
        <dbReference type="ARBA" id="ARBA00023136"/>
    </source>
</evidence>
<feature type="transmembrane region" description="Helical" evidence="5">
    <location>
        <begin position="181"/>
        <end position="199"/>
    </location>
</feature>
<dbReference type="EMBL" id="JAPDMZ010000095">
    <property type="protein sequence ID" value="KAK0550326.1"/>
    <property type="molecule type" value="Genomic_DNA"/>
</dbReference>
<feature type="transmembrane region" description="Helical" evidence="5">
    <location>
        <begin position="308"/>
        <end position="333"/>
    </location>
</feature>